<name>B9YD63_9FIRM</name>
<dbReference type="GO" id="GO:0016075">
    <property type="term" value="P:rRNA catabolic process"/>
    <property type="evidence" value="ECO:0007669"/>
    <property type="project" value="TreeGrafter"/>
</dbReference>
<protein>
    <recommendedName>
        <fullName evidence="3">mRNA interferase</fullName>
        <ecNumber evidence="3">3.1.-.-</ecNumber>
    </recommendedName>
</protein>
<reference evidence="4 5" key="2">
    <citation type="submission" date="2009-02" db="EMBL/GenBank/DDBJ databases">
        <title>Draft genome sequence of Holdemania filiformis DSM 12042.</title>
        <authorList>
            <person name="Sudarsanam P."/>
            <person name="Ley R."/>
            <person name="Guruge J."/>
            <person name="Turnbaugh P.J."/>
            <person name="Mahowald M."/>
            <person name="Liep D."/>
            <person name="Gordon J."/>
        </authorList>
    </citation>
    <scope>NUCLEOTIDE SEQUENCE [LARGE SCALE GENOMIC DNA]</scope>
    <source>
        <strain evidence="4 5">DSM 12042</strain>
    </source>
</reference>
<evidence type="ECO:0000256" key="2">
    <source>
        <dbReference type="ARBA" id="ARBA00022649"/>
    </source>
</evidence>
<dbReference type="eggNOG" id="COG2337">
    <property type="taxonomic scope" value="Bacteria"/>
</dbReference>
<comment type="caution">
    <text evidence="4">The sequence shown here is derived from an EMBL/GenBank/DDBJ whole genome shotgun (WGS) entry which is preliminary data.</text>
</comment>
<dbReference type="EC" id="3.1.-.-" evidence="3"/>
<organism evidence="4 5">
    <name type="scientific">Holdemania filiformis DSM 12042</name>
    <dbReference type="NCBI Taxonomy" id="545696"/>
    <lineage>
        <taxon>Bacteria</taxon>
        <taxon>Bacillati</taxon>
        <taxon>Bacillota</taxon>
        <taxon>Erysipelotrichia</taxon>
        <taxon>Erysipelotrichales</taxon>
        <taxon>Erysipelotrichaceae</taxon>
        <taxon>Holdemania</taxon>
    </lineage>
</organism>
<keyword evidence="3" id="KW-0255">Endonuclease</keyword>
<dbReference type="PANTHER" id="PTHR33988:SF2">
    <property type="entry name" value="ENDORIBONUCLEASE MAZF"/>
    <property type="match status" value="1"/>
</dbReference>
<keyword evidence="2" id="KW-1277">Toxin-antitoxin system</keyword>
<dbReference type="PIRSF" id="PIRSF033490">
    <property type="entry name" value="MazF"/>
    <property type="match status" value="1"/>
</dbReference>
<dbReference type="Gene3D" id="2.30.30.110">
    <property type="match status" value="1"/>
</dbReference>
<keyword evidence="3" id="KW-0378">Hydrolase</keyword>
<dbReference type="Pfam" id="PF02452">
    <property type="entry name" value="PemK_toxin"/>
    <property type="match status" value="1"/>
</dbReference>
<dbReference type="STRING" id="545696.HOLDEFILI_03779"/>
<proteinExistence type="inferred from homology"/>
<dbReference type="GO" id="GO:0006402">
    <property type="term" value="P:mRNA catabolic process"/>
    <property type="evidence" value="ECO:0007669"/>
    <property type="project" value="TreeGrafter"/>
</dbReference>
<dbReference type="Proteomes" id="UP000005950">
    <property type="component" value="Unassembled WGS sequence"/>
</dbReference>
<dbReference type="GO" id="GO:0004521">
    <property type="term" value="F:RNA endonuclease activity"/>
    <property type="evidence" value="ECO:0007669"/>
    <property type="project" value="TreeGrafter"/>
</dbReference>
<evidence type="ECO:0000313" key="5">
    <source>
        <dbReference type="Proteomes" id="UP000005950"/>
    </source>
</evidence>
<comment type="function">
    <text evidence="3">Toxic component of a type II toxin-antitoxin (TA) system.</text>
</comment>
<dbReference type="InterPro" id="IPR011067">
    <property type="entry name" value="Plasmid_toxin/cell-grow_inhib"/>
</dbReference>
<dbReference type="SUPFAM" id="SSF50118">
    <property type="entry name" value="Cell growth inhibitor/plasmid maintenance toxic component"/>
    <property type="match status" value="1"/>
</dbReference>
<evidence type="ECO:0000256" key="3">
    <source>
        <dbReference type="PIRNR" id="PIRNR033490"/>
    </source>
</evidence>
<dbReference type="InterPro" id="IPR003477">
    <property type="entry name" value="PemK-like"/>
</dbReference>
<accession>B9YD63</accession>
<dbReference type="EMBL" id="ACCF01000238">
    <property type="protein sequence ID" value="EEF66073.1"/>
    <property type="molecule type" value="Genomic_DNA"/>
</dbReference>
<dbReference type="PANTHER" id="PTHR33988">
    <property type="entry name" value="ENDORIBONUCLEASE MAZF-RELATED"/>
    <property type="match status" value="1"/>
</dbReference>
<keyword evidence="3" id="KW-0540">Nuclease</keyword>
<dbReference type="GO" id="GO:0016787">
    <property type="term" value="F:hydrolase activity"/>
    <property type="evidence" value="ECO:0007669"/>
    <property type="project" value="UniProtKB-KW"/>
</dbReference>
<evidence type="ECO:0000313" key="4">
    <source>
        <dbReference type="EMBL" id="EEF66073.1"/>
    </source>
</evidence>
<reference evidence="4 5" key="1">
    <citation type="submission" date="2008-12" db="EMBL/GenBank/DDBJ databases">
        <authorList>
            <person name="Fulton L."/>
            <person name="Clifton S."/>
            <person name="Fulton B."/>
            <person name="Xu J."/>
            <person name="Minx P."/>
            <person name="Pepin K.H."/>
            <person name="Johnson M."/>
            <person name="Bhonagiri V."/>
            <person name="Nash W.E."/>
            <person name="Mardis E.R."/>
            <person name="Wilson R.K."/>
        </authorList>
    </citation>
    <scope>NUCLEOTIDE SEQUENCE [LARGE SCALE GENOMIC DNA]</scope>
    <source>
        <strain evidence="4 5">DSM 12042</strain>
    </source>
</reference>
<dbReference type="AlphaFoldDB" id="B9YD63"/>
<gene>
    <name evidence="4" type="ORF">HOLDEFILI_03779</name>
</gene>
<sequence length="114" mass="12482">MMVRRGDVYYADLAGSVGSEQGGLRPVVVIQNDKGNRFSPTLIVAPISSRLTKPPIPTHVILPADSLEKASIVLLEQIRTIDKQRLGQWVCSLDRKTLQAIDEALCVSLGLEWG</sequence>
<comment type="similarity">
    <text evidence="1 3">Belongs to the PemK/MazF family.</text>
</comment>
<dbReference type="HOGENOM" id="CLU_121823_1_0_9"/>
<evidence type="ECO:0000256" key="1">
    <source>
        <dbReference type="ARBA" id="ARBA00007521"/>
    </source>
</evidence>
<dbReference type="GO" id="GO:0003677">
    <property type="term" value="F:DNA binding"/>
    <property type="evidence" value="ECO:0007669"/>
    <property type="project" value="InterPro"/>
</dbReference>